<dbReference type="EMBL" id="FUZU01000004">
    <property type="protein sequence ID" value="SKC85047.1"/>
    <property type="molecule type" value="Genomic_DNA"/>
</dbReference>
<proteinExistence type="predicted"/>
<dbReference type="GO" id="GO:0016209">
    <property type="term" value="F:antioxidant activity"/>
    <property type="evidence" value="ECO:0007669"/>
    <property type="project" value="InterPro"/>
</dbReference>
<keyword evidence="4" id="KW-1185">Reference proteome</keyword>
<dbReference type="InterPro" id="IPR017801">
    <property type="entry name" value="DUF3738"/>
</dbReference>
<feature type="signal peptide" evidence="1">
    <location>
        <begin position="1"/>
        <end position="17"/>
    </location>
</feature>
<dbReference type="InterPro" id="IPR000866">
    <property type="entry name" value="AhpC/TSA"/>
</dbReference>
<dbReference type="Pfam" id="PF00578">
    <property type="entry name" value="AhpC-TSA"/>
    <property type="match status" value="1"/>
</dbReference>
<dbReference type="GO" id="GO:0016853">
    <property type="term" value="F:isomerase activity"/>
    <property type="evidence" value="ECO:0007669"/>
    <property type="project" value="UniProtKB-KW"/>
</dbReference>
<dbReference type="OrthoDB" id="1118217at2"/>
<accession>A0A1T5M9Y7</accession>
<dbReference type="PANTHER" id="PTHR42852">
    <property type="entry name" value="THIOL:DISULFIDE INTERCHANGE PROTEIN DSBE"/>
    <property type="match status" value="1"/>
</dbReference>
<dbReference type="SUPFAM" id="SSF52833">
    <property type="entry name" value="Thioredoxin-like"/>
    <property type="match status" value="1"/>
</dbReference>
<evidence type="ECO:0000313" key="4">
    <source>
        <dbReference type="Proteomes" id="UP000190961"/>
    </source>
</evidence>
<dbReference type="AlphaFoldDB" id="A0A1T5M9Y7"/>
<dbReference type="Pfam" id="PF12543">
    <property type="entry name" value="DUF3738"/>
    <property type="match status" value="1"/>
</dbReference>
<name>A0A1T5M9Y7_9BACT</name>
<gene>
    <name evidence="3" type="ORF">SAMN05660236_4800</name>
</gene>
<evidence type="ECO:0000256" key="1">
    <source>
        <dbReference type="SAM" id="SignalP"/>
    </source>
</evidence>
<protein>
    <submittedName>
        <fullName evidence="3">Thiol-disulfide isomerase or thioredoxin</fullName>
    </submittedName>
</protein>
<dbReference type="PANTHER" id="PTHR42852:SF18">
    <property type="entry name" value="CHROMOSOME UNDETERMINED SCAFFOLD_47, WHOLE GENOME SHOTGUN SEQUENCE"/>
    <property type="match status" value="1"/>
</dbReference>
<sequence length="436" mass="49441">MKRILCCLALLCLFVSAAAQSLSSPRSGLAIGDYVPDITVTNILNLPSGTAKISDYRGKLLILDFWATWCSPCISMFPKSDSLNIAFKDKAVILPITYQSKEEVIKLFNKSAHLRDIKMPMATSDTELRKLFPHKEIPHYIWIDEQGKVKAITGHNEVNADNISKMIASSTSALKEKKDIEILPYDRELPLLFNPVQIAPEDLRYESIVLGYKEGFASRIDVLRYPDNTIARITGTNLGLKTLYAYAFSTDEQVIKDNRVIVEVADTSKLVYPDHRTTSAEQLLSWVKVNSYCYELMVPNAISKNFLKMMKEDLARIFNLYTASLEKRDTKVLALVRTSSNDKIKTSGKPQKFNVDHFEFTITNCKLQLLVANLNYSLQLLRIPVIDDTGYIGNVDMSLQANQSDIESIRKELRKYDLDLVYKTKAIDMLVIRDAR</sequence>
<organism evidence="3 4">
    <name type="scientific">Ohtaekwangia koreensis</name>
    <dbReference type="NCBI Taxonomy" id="688867"/>
    <lineage>
        <taxon>Bacteria</taxon>
        <taxon>Pseudomonadati</taxon>
        <taxon>Bacteroidota</taxon>
        <taxon>Cytophagia</taxon>
        <taxon>Cytophagales</taxon>
        <taxon>Fulvivirgaceae</taxon>
        <taxon>Ohtaekwangia</taxon>
    </lineage>
</organism>
<dbReference type="InterPro" id="IPR013766">
    <property type="entry name" value="Thioredoxin_domain"/>
</dbReference>
<dbReference type="Gene3D" id="3.40.30.10">
    <property type="entry name" value="Glutaredoxin"/>
    <property type="match status" value="1"/>
</dbReference>
<keyword evidence="1" id="KW-0732">Signal</keyword>
<evidence type="ECO:0000313" key="3">
    <source>
        <dbReference type="EMBL" id="SKC85047.1"/>
    </source>
</evidence>
<dbReference type="CDD" id="cd02966">
    <property type="entry name" value="TlpA_like_family"/>
    <property type="match status" value="1"/>
</dbReference>
<dbReference type="RefSeq" id="WP_079689342.1">
    <property type="nucleotide sequence ID" value="NZ_FUZU01000004.1"/>
</dbReference>
<feature type="chain" id="PRO_5012007313" evidence="1">
    <location>
        <begin position="18"/>
        <end position="436"/>
    </location>
</feature>
<dbReference type="InterPro" id="IPR050553">
    <property type="entry name" value="Thioredoxin_ResA/DsbE_sf"/>
</dbReference>
<dbReference type="GO" id="GO:0016491">
    <property type="term" value="F:oxidoreductase activity"/>
    <property type="evidence" value="ECO:0007669"/>
    <property type="project" value="InterPro"/>
</dbReference>
<evidence type="ECO:0000259" key="2">
    <source>
        <dbReference type="PROSITE" id="PS51352"/>
    </source>
</evidence>
<dbReference type="Proteomes" id="UP000190961">
    <property type="component" value="Unassembled WGS sequence"/>
</dbReference>
<keyword evidence="3" id="KW-0413">Isomerase</keyword>
<dbReference type="STRING" id="688867.SAMN05660236_4800"/>
<reference evidence="3 4" key="1">
    <citation type="submission" date="2017-02" db="EMBL/GenBank/DDBJ databases">
        <authorList>
            <person name="Peterson S.W."/>
        </authorList>
    </citation>
    <scope>NUCLEOTIDE SEQUENCE [LARGE SCALE GENOMIC DNA]</scope>
    <source>
        <strain evidence="3 4">DSM 25262</strain>
    </source>
</reference>
<dbReference type="PROSITE" id="PS51352">
    <property type="entry name" value="THIOREDOXIN_2"/>
    <property type="match status" value="1"/>
</dbReference>
<dbReference type="InterPro" id="IPR036249">
    <property type="entry name" value="Thioredoxin-like_sf"/>
</dbReference>
<feature type="domain" description="Thioredoxin" evidence="2">
    <location>
        <begin position="29"/>
        <end position="172"/>
    </location>
</feature>